<dbReference type="EMBL" id="AMQM01006804">
    <property type="status" value="NOT_ANNOTATED_CDS"/>
    <property type="molecule type" value="Genomic_DNA"/>
</dbReference>
<dbReference type="RefSeq" id="XP_009026397.1">
    <property type="nucleotide sequence ID" value="XM_009028149.1"/>
</dbReference>
<dbReference type="Pfam" id="PF00169">
    <property type="entry name" value="PH"/>
    <property type="match status" value="1"/>
</dbReference>
<name>T1FV35_HELRO</name>
<dbReference type="Gene3D" id="2.30.29.30">
    <property type="entry name" value="Pleckstrin-homology domain (PH domain)/Phosphotyrosine-binding domain (PTB)"/>
    <property type="match status" value="1"/>
</dbReference>
<sequence>MMEATTTAAITNHHIRRHTTMGLFATCRTLSKKIIKQGYLYKLPDKSKLGSSLRKVVKRWFVFGMLNTEIPFMDYYLSEDDAFRGVPSGKIDLSQCLYVLSSQKKSHNCEHIFSIVLKGRVLSLSPSNRTSMLEWVSALENNLFRTGIIDCIGGENDYMPNTLSKHKPKNRLRVVSSFFPAPHPATTEDQVSHTRTNRPASLLSYSNHIYVNTSDLVEADNEGNTLQSIVNF</sequence>
<dbReference type="HOGENOM" id="CLU_1195986_0_0_1"/>
<dbReference type="KEGG" id="hro:HELRODRAFT_193532"/>
<gene>
    <name evidence="3" type="primary">20212681</name>
    <name evidence="2" type="ORF">HELRODRAFT_193532</name>
</gene>
<dbReference type="EnsemblMetazoa" id="HelroT193532">
    <property type="protein sequence ID" value="HelroP193532"/>
    <property type="gene ID" value="HelroG193532"/>
</dbReference>
<dbReference type="AlphaFoldDB" id="T1FV35"/>
<feature type="domain" description="PH" evidence="1">
    <location>
        <begin position="33"/>
        <end position="144"/>
    </location>
</feature>
<dbReference type="CTD" id="20212681"/>
<dbReference type="OrthoDB" id="6126662at2759"/>
<dbReference type="Proteomes" id="UP000015101">
    <property type="component" value="Unassembled WGS sequence"/>
</dbReference>
<dbReference type="InterPro" id="IPR001849">
    <property type="entry name" value="PH_domain"/>
</dbReference>
<organism evidence="3 4">
    <name type="scientific">Helobdella robusta</name>
    <name type="common">Californian leech</name>
    <dbReference type="NCBI Taxonomy" id="6412"/>
    <lineage>
        <taxon>Eukaryota</taxon>
        <taxon>Metazoa</taxon>
        <taxon>Spiralia</taxon>
        <taxon>Lophotrochozoa</taxon>
        <taxon>Annelida</taxon>
        <taxon>Clitellata</taxon>
        <taxon>Hirudinea</taxon>
        <taxon>Rhynchobdellida</taxon>
        <taxon>Glossiphoniidae</taxon>
        <taxon>Helobdella</taxon>
    </lineage>
</organism>
<proteinExistence type="predicted"/>
<dbReference type="GeneID" id="20212681"/>
<reference evidence="2 4" key="2">
    <citation type="journal article" date="2013" name="Nature">
        <title>Insights into bilaterian evolution from three spiralian genomes.</title>
        <authorList>
            <person name="Simakov O."/>
            <person name="Marletaz F."/>
            <person name="Cho S.J."/>
            <person name="Edsinger-Gonzales E."/>
            <person name="Havlak P."/>
            <person name="Hellsten U."/>
            <person name="Kuo D.H."/>
            <person name="Larsson T."/>
            <person name="Lv J."/>
            <person name="Arendt D."/>
            <person name="Savage R."/>
            <person name="Osoegawa K."/>
            <person name="de Jong P."/>
            <person name="Grimwood J."/>
            <person name="Chapman J.A."/>
            <person name="Shapiro H."/>
            <person name="Aerts A."/>
            <person name="Otillar R.P."/>
            <person name="Terry A.Y."/>
            <person name="Boore J.L."/>
            <person name="Grigoriev I.V."/>
            <person name="Lindberg D.R."/>
            <person name="Seaver E.C."/>
            <person name="Weisblat D.A."/>
            <person name="Putnam N.H."/>
            <person name="Rokhsar D.S."/>
        </authorList>
    </citation>
    <scope>NUCLEOTIDE SEQUENCE</scope>
</reference>
<dbReference type="SUPFAM" id="SSF50729">
    <property type="entry name" value="PH domain-like"/>
    <property type="match status" value="1"/>
</dbReference>
<dbReference type="InterPro" id="IPR011993">
    <property type="entry name" value="PH-like_dom_sf"/>
</dbReference>
<dbReference type="PROSITE" id="PS50003">
    <property type="entry name" value="PH_DOMAIN"/>
    <property type="match status" value="1"/>
</dbReference>
<dbReference type="SMART" id="SM00233">
    <property type="entry name" value="PH"/>
    <property type="match status" value="1"/>
</dbReference>
<dbReference type="EMBL" id="KB097519">
    <property type="protein sequence ID" value="ESN95531.1"/>
    <property type="molecule type" value="Genomic_DNA"/>
</dbReference>
<reference evidence="4" key="1">
    <citation type="submission" date="2012-12" db="EMBL/GenBank/DDBJ databases">
        <authorList>
            <person name="Hellsten U."/>
            <person name="Grimwood J."/>
            <person name="Chapman J.A."/>
            <person name="Shapiro H."/>
            <person name="Aerts A."/>
            <person name="Otillar R.P."/>
            <person name="Terry A.Y."/>
            <person name="Boore J.L."/>
            <person name="Simakov O."/>
            <person name="Marletaz F."/>
            <person name="Cho S.-J."/>
            <person name="Edsinger-Gonzales E."/>
            <person name="Havlak P."/>
            <person name="Kuo D.-H."/>
            <person name="Larsson T."/>
            <person name="Lv J."/>
            <person name="Arendt D."/>
            <person name="Savage R."/>
            <person name="Osoegawa K."/>
            <person name="de Jong P."/>
            <person name="Lindberg D.R."/>
            <person name="Seaver E.C."/>
            <person name="Weisblat D.A."/>
            <person name="Putnam N.H."/>
            <person name="Grigoriev I.V."/>
            <person name="Rokhsar D.S."/>
        </authorList>
    </citation>
    <scope>NUCLEOTIDE SEQUENCE</scope>
</reference>
<reference evidence="3" key="3">
    <citation type="submission" date="2015-06" db="UniProtKB">
        <authorList>
            <consortium name="EnsemblMetazoa"/>
        </authorList>
    </citation>
    <scope>IDENTIFICATION</scope>
</reference>
<dbReference type="InParanoid" id="T1FV35"/>
<accession>T1FV35</accession>
<evidence type="ECO:0000313" key="4">
    <source>
        <dbReference type="Proteomes" id="UP000015101"/>
    </source>
</evidence>
<evidence type="ECO:0000313" key="2">
    <source>
        <dbReference type="EMBL" id="ESN95531.1"/>
    </source>
</evidence>
<evidence type="ECO:0000259" key="1">
    <source>
        <dbReference type="PROSITE" id="PS50003"/>
    </source>
</evidence>
<keyword evidence="4" id="KW-1185">Reference proteome</keyword>
<evidence type="ECO:0000313" key="3">
    <source>
        <dbReference type="EnsemblMetazoa" id="HelroP193532"/>
    </source>
</evidence>
<protein>
    <recommendedName>
        <fullName evidence="1">PH domain-containing protein</fullName>
    </recommendedName>
</protein>
<dbReference type="STRING" id="6412.T1FV35"/>